<comment type="caution">
    <text evidence="1">The sequence shown here is derived from an EMBL/GenBank/DDBJ whole genome shotgun (WGS) entry which is preliminary data.</text>
</comment>
<organism evidence="1 2">
    <name type="scientific">Caerostris extrusa</name>
    <name type="common">Bark spider</name>
    <name type="synonym">Caerostris bankana</name>
    <dbReference type="NCBI Taxonomy" id="172846"/>
    <lineage>
        <taxon>Eukaryota</taxon>
        <taxon>Metazoa</taxon>
        <taxon>Ecdysozoa</taxon>
        <taxon>Arthropoda</taxon>
        <taxon>Chelicerata</taxon>
        <taxon>Arachnida</taxon>
        <taxon>Araneae</taxon>
        <taxon>Araneomorphae</taxon>
        <taxon>Entelegynae</taxon>
        <taxon>Araneoidea</taxon>
        <taxon>Araneidae</taxon>
        <taxon>Caerostris</taxon>
    </lineage>
</organism>
<keyword evidence="2" id="KW-1185">Reference proteome</keyword>
<name>A0AAV4V1B4_CAEEX</name>
<dbReference type="AlphaFoldDB" id="A0AAV4V1B4"/>
<dbReference type="Proteomes" id="UP001054945">
    <property type="component" value="Unassembled WGS sequence"/>
</dbReference>
<accession>A0AAV4V1B4</accession>
<gene>
    <name evidence="1" type="ORF">CEXT_406531</name>
</gene>
<proteinExistence type="predicted"/>
<sequence>MQMCKRLMEASGLSDQKFHSFGKLFNNPQDRREPKTFWNFHNFIFSFFVRISSDKDAKHFYLSSSKVIVATDRRVSSAFLFIREDQRSSSYRIPHAWLLLGTPGPSLGSLVTGGVLTIPLKSPFHKARHGSSMAASAI</sequence>
<evidence type="ECO:0000313" key="2">
    <source>
        <dbReference type="Proteomes" id="UP001054945"/>
    </source>
</evidence>
<protein>
    <submittedName>
        <fullName evidence="1">Uncharacterized protein</fullName>
    </submittedName>
</protein>
<reference evidence="1 2" key="1">
    <citation type="submission" date="2021-06" db="EMBL/GenBank/DDBJ databases">
        <title>Caerostris extrusa draft genome.</title>
        <authorList>
            <person name="Kono N."/>
            <person name="Arakawa K."/>
        </authorList>
    </citation>
    <scope>NUCLEOTIDE SEQUENCE [LARGE SCALE GENOMIC DNA]</scope>
</reference>
<evidence type="ECO:0000313" key="1">
    <source>
        <dbReference type="EMBL" id="GIY63926.1"/>
    </source>
</evidence>
<dbReference type="EMBL" id="BPLR01013806">
    <property type="protein sequence ID" value="GIY63926.1"/>
    <property type="molecule type" value="Genomic_DNA"/>
</dbReference>